<dbReference type="InterPro" id="IPR018713">
    <property type="entry name" value="MPAB/Lcp_cat_dom"/>
</dbReference>
<evidence type="ECO:0000313" key="3">
    <source>
        <dbReference type="Proteomes" id="UP000614047"/>
    </source>
</evidence>
<dbReference type="PANTHER" id="PTHR36151:SF3">
    <property type="entry name" value="ER-BOUND OXYGENASE MPAB_MPAB'_RUBBER OXYGENASE CATALYTIC DOMAIN-CONTAINING PROTEIN"/>
    <property type="match status" value="1"/>
</dbReference>
<dbReference type="Pfam" id="PF09995">
    <property type="entry name" value="MPAB_Lcp_cat"/>
    <property type="match status" value="1"/>
</dbReference>
<evidence type="ECO:0000313" key="2">
    <source>
        <dbReference type="EMBL" id="MBG6085918.1"/>
    </source>
</evidence>
<protein>
    <submittedName>
        <fullName evidence="2">Uncharacterized protein (DUF2236 family)</fullName>
    </submittedName>
</protein>
<gene>
    <name evidence="2" type="ORF">IW256_000031</name>
</gene>
<dbReference type="PANTHER" id="PTHR36151">
    <property type="entry name" value="BLR2777 PROTEIN"/>
    <property type="match status" value="1"/>
</dbReference>
<keyword evidence="3" id="KW-1185">Reference proteome</keyword>
<sequence length="296" mass="32211">MSLRRAIDDAYWAMLAAAHLPGEQYTEPIGDPGHFGPGSAIWYVHGDVSGVLGGVSGLLLGTLNEPVTHGTNQHSDYLQDPIRRLGFTSSFVMGVTYGSTPVADKLTGTIRAMHQRVHGTMPDGRPYSATDSADIIWTGVTQAYSAARAHVRYHPNPLGGRDLDRYFADYAVISEKLGATDVPKSRADIADYFAMMRPRLTVSEETLQAVRFLRGAYGSDKATQWSSMALSRVATDLLPDFAKNLLGLKPRTPLTPVVARATGTLLTRTLRYGVRWRNIEQAHARVGAAYVPPSAL</sequence>
<proteinExistence type="predicted"/>
<reference evidence="2" key="1">
    <citation type="submission" date="2020-11" db="EMBL/GenBank/DDBJ databases">
        <title>Sequencing the genomes of 1000 actinobacteria strains.</title>
        <authorList>
            <person name="Klenk H.-P."/>
        </authorList>
    </citation>
    <scope>NUCLEOTIDE SEQUENCE</scope>
    <source>
        <strain evidence="2">DSM 43175</strain>
    </source>
</reference>
<dbReference type="GO" id="GO:0016491">
    <property type="term" value="F:oxidoreductase activity"/>
    <property type="evidence" value="ECO:0007669"/>
    <property type="project" value="InterPro"/>
</dbReference>
<comment type="caution">
    <text evidence="2">The sequence shown here is derived from an EMBL/GenBank/DDBJ whole genome shotgun (WGS) entry which is preliminary data.</text>
</comment>
<name>A0A931DC80_9ACTN</name>
<dbReference type="AlphaFoldDB" id="A0A931DC80"/>
<evidence type="ECO:0000259" key="1">
    <source>
        <dbReference type="Pfam" id="PF09995"/>
    </source>
</evidence>
<dbReference type="Proteomes" id="UP000614047">
    <property type="component" value="Unassembled WGS sequence"/>
</dbReference>
<accession>A0A931DC80</accession>
<feature type="domain" description="ER-bound oxygenase mpaB/mpaB'/Rubber oxygenase catalytic" evidence="1">
    <location>
        <begin position="42"/>
        <end position="266"/>
    </location>
</feature>
<dbReference type="EMBL" id="JADOUA010000001">
    <property type="protein sequence ID" value="MBG6085918.1"/>
    <property type="molecule type" value="Genomic_DNA"/>
</dbReference>
<dbReference type="RefSeq" id="WP_197008984.1">
    <property type="nucleotide sequence ID" value="NZ_BAABES010000014.1"/>
</dbReference>
<organism evidence="2 3">
    <name type="scientific">Actinomadura viridis</name>
    <dbReference type="NCBI Taxonomy" id="58110"/>
    <lineage>
        <taxon>Bacteria</taxon>
        <taxon>Bacillati</taxon>
        <taxon>Actinomycetota</taxon>
        <taxon>Actinomycetes</taxon>
        <taxon>Streptosporangiales</taxon>
        <taxon>Thermomonosporaceae</taxon>
        <taxon>Actinomadura</taxon>
    </lineage>
</organism>